<protein>
    <submittedName>
        <fullName evidence="1">Uncharacterized protein</fullName>
    </submittedName>
</protein>
<reference evidence="1 2" key="1">
    <citation type="journal article" date="2011" name="PLoS Pathog.">
        <title>Endophytic Life Strategies Decoded by Genome and Transcriptome Analyses of the Mutualistic Root Symbiont Piriformospora indica.</title>
        <authorList>
            <person name="Zuccaro A."/>
            <person name="Lahrmann U."/>
            <person name="Guldener U."/>
            <person name="Langen G."/>
            <person name="Pfiffi S."/>
            <person name="Biedenkopf D."/>
            <person name="Wong P."/>
            <person name="Samans B."/>
            <person name="Grimm C."/>
            <person name="Basiewicz M."/>
            <person name="Murat C."/>
            <person name="Martin F."/>
            <person name="Kogel K.H."/>
        </authorList>
    </citation>
    <scope>NUCLEOTIDE SEQUENCE [LARGE SCALE GENOMIC DNA]</scope>
    <source>
        <strain evidence="1 2">DSM 11827</strain>
    </source>
</reference>
<comment type="caution">
    <text evidence="1">The sequence shown here is derived from an EMBL/GenBank/DDBJ whole genome shotgun (WGS) entry which is preliminary data.</text>
</comment>
<keyword evidence="2" id="KW-1185">Reference proteome</keyword>
<accession>G4TKV6</accession>
<dbReference type="Proteomes" id="UP000007148">
    <property type="component" value="Unassembled WGS sequence"/>
</dbReference>
<proteinExistence type="predicted"/>
<organism evidence="1 2">
    <name type="scientific">Serendipita indica (strain DSM 11827)</name>
    <name type="common">Root endophyte fungus</name>
    <name type="synonym">Piriformospora indica</name>
    <dbReference type="NCBI Taxonomy" id="1109443"/>
    <lineage>
        <taxon>Eukaryota</taxon>
        <taxon>Fungi</taxon>
        <taxon>Dikarya</taxon>
        <taxon>Basidiomycota</taxon>
        <taxon>Agaricomycotina</taxon>
        <taxon>Agaricomycetes</taxon>
        <taxon>Sebacinales</taxon>
        <taxon>Serendipitaceae</taxon>
        <taxon>Serendipita</taxon>
    </lineage>
</organism>
<dbReference type="HOGENOM" id="CLU_2237639_0_0_1"/>
<evidence type="ECO:0000313" key="2">
    <source>
        <dbReference type="Proteomes" id="UP000007148"/>
    </source>
</evidence>
<dbReference type="EMBL" id="CAFZ01000141">
    <property type="protein sequence ID" value="CCA71949.1"/>
    <property type="molecule type" value="Genomic_DNA"/>
</dbReference>
<evidence type="ECO:0000313" key="1">
    <source>
        <dbReference type="EMBL" id="CCA71949.1"/>
    </source>
</evidence>
<dbReference type="AlphaFoldDB" id="G4TKV6"/>
<gene>
    <name evidence="1" type="ORF">PIIN_05884</name>
</gene>
<dbReference type="InParanoid" id="G4TKV6"/>
<name>G4TKV6_SERID</name>
<sequence length="105" mass="11327">MTDAREMIRFYCTGDGSGMLADAYTVNGMWNSILSVYFPAGSNMWLTAPNVSAAGTDIPADLVTYGWIEGPTKVSARIRLVSVNKPSGSPGGWDELAYGIVTRWT</sequence>